<keyword evidence="2" id="KW-1185">Reference proteome</keyword>
<comment type="caution">
    <text evidence="1">The sequence shown here is derived from an EMBL/GenBank/DDBJ whole genome shotgun (WGS) entry which is preliminary data.</text>
</comment>
<dbReference type="EMBL" id="BSSV01000003">
    <property type="protein sequence ID" value="GLX85363.1"/>
    <property type="molecule type" value="Genomic_DNA"/>
</dbReference>
<name>A0ABQ6HB68_9GAMM</name>
<proteinExistence type="predicted"/>
<reference evidence="1 2" key="1">
    <citation type="submission" date="2023-03" db="EMBL/GenBank/DDBJ databases">
        <title>Thalassotalea loyana LMG 22536T draft genome sequence.</title>
        <authorList>
            <person name="Sawabe T."/>
        </authorList>
    </citation>
    <scope>NUCLEOTIDE SEQUENCE [LARGE SCALE GENOMIC DNA]</scope>
    <source>
        <strain evidence="1 2">LMG 22536</strain>
    </source>
</reference>
<dbReference type="Proteomes" id="UP001157134">
    <property type="component" value="Unassembled WGS sequence"/>
</dbReference>
<dbReference type="RefSeq" id="WP_284297395.1">
    <property type="nucleotide sequence ID" value="NZ_BSSV01000003.1"/>
</dbReference>
<accession>A0ABQ6HB68</accession>
<protein>
    <submittedName>
        <fullName evidence="1">Uncharacterized protein</fullName>
    </submittedName>
</protein>
<evidence type="ECO:0000313" key="2">
    <source>
        <dbReference type="Proteomes" id="UP001157134"/>
    </source>
</evidence>
<organism evidence="1 2">
    <name type="scientific">Thalassotalea loyana</name>
    <dbReference type="NCBI Taxonomy" id="280483"/>
    <lineage>
        <taxon>Bacteria</taxon>
        <taxon>Pseudomonadati</taxon>
        <taxon>Pseudomonadota</taxon>
        <taxon>Gammaproteobacteria</taxon>
        <taxon>Alteromonadales</taxon>
        <taxon>Colwelliaceae</taxon>
        <taxon>Thalassotalea</taxon>
    </lineage>
</organism>
<sequence>MNTEKAIESAYNAHIASLYKGLSQAVLLANSDEEQILAAEARFTKGLAHAADIRARARRLAGFE</sequence>
<gene>
    <name evidence="1" type="ORF">tloyanaT_16150</name>
</gene>
<evidence type="ECO:0000313" key="1">
    <source>
        <dbReference type="EMBL" id="GLX85363.1"/>
    </source>
</evidence>